<keyword evidence="5 7" id="KW-1133">Transmembrane helix</keyword>
<evidence type="ECO:0000256" key="3">
    <source>
        <dbReference type="ARBA" id="ARBA00022475"/>
    </source>
</evidence>
<dbReference type="Pfam" id="PF02417">
    <property type="entry name" value="Chromate_transp"/>
    <property type="match status" value="1"/>
</dbReference>
<dbReference type="InterPro" id="IPR052518">
    <property type="entry name" value="CHR_Transporter"/>
</dbReference>
<gene>
    <name evidence="8" type="ORF">TresaDRAFT_0345</name>
</gene>
<evidence type="ECO:0000313" key="8">
    <source>
        <dbReference type="EMBL" id="EIC01208.1"/>
    </source>
</evidence>
<dbReference type="GO" id="GO:0005886">
    <property type="term" value="C:plasma membrane"/>
    <property type="evidence" value="ECO:0007669"/>
    <property type="project" value="UniProtKB-SubCell"/>
</dbReference>
<feature type="transmembrane region" description="Helical" evidence="7">
    <location>
        <begin position="128"/>
        <end position="153"/>
    </location>
</feature>
<evidence type="ECO:0000256" key="2">
    <source>
        <dbReference type="ARBA" id="ARBA00005262"/>
    </source>
</evidence>
<dbReference type="AlphaFoldDB" id="H7EMC3"/>
<keyword evidence="3" id="KW-1003">Cell membrane</keyword>
<dbReference type="Proteomes" id="UP000003571">
    <property type="component" value="Unassembled WGS sequence"/>
</dbReference>
<evidence type="ECO:0000256" key="5">
    <source>
        <dbReference type="ARBA" id="ARBA00022989"/>
    </source>
</evidence>
<evidence type="ECO:0000256" key="1">
    <source>
        <dbReference type="ARBA" id="ARBA00004651"/>
    </source>
</evidence>
<comment type="similarity">
    <text evidence="2">Belongs to the chromate ion transporter (CHR) (TC 2.A.51) family.</text>
</comment>
<keyword evidence="9" id="KW-1185">Reference proteome</keyword>
<reference evidence="8 9" key="1">
    <citation type="submission" date="2011-09" db="EMBL/GenBank/DDBJ databases">
        <title>The draft genome of Treponema saccharophilum DSM 2985.</title>
        <authorList>
            <consortium name="US DOE Joint Genome Institute (JGI-PGF)"/>
            <person name="Lucas S."/>
            <person name="Copeland A."/>
            <person name="Lapidus A."/>
            <person name="Glavina del Rio T."/>
            <person name="Dalin E."/>
            <person name="Tice H."/>
            <person name="Bruce D."/>
            <person name="Goodwin L."/>
            <person name="Pitluck S."/>
            <person name="Peters L."/>
            <person name="Kyrpides N."/>
            <person name="Mavromatis K."/>
            <person name="Ivanova N."/>
            <person name="Markowitz V."/>
            <person name="Cheng J.-F."/>
            <person name="Hugenholtz P."/>
            <person name="Woyke T."/>
            <person name="Wu D."/>
            <person name="Gronow S."/>
            <person name="Wellnitz S."/>
            <person name="Brambilla E."/>
            <person name="Klenk H.-P."/>
            <person name="Eisen J.A."/>
        </authorList>
    </citation>
    <scope>NUCLEOTIDE SEQUENCE [LARGE SCALE GENOMIC DNA]</scope>
    <source>
        <strain evidence="8 9">DSM 2985</strain>
    </source>
</reference>
<evidence type="ECO:0000256" key="4">
    <source>
        <dbReference type="ARBA" id="ARBA00022692"/>
    </source>
</evidence>
<accession>H7EMC3</accession>
<proteinExistence type="inferred from homology"/>
<feature type="transmembrane region" description="Helical" evidence="7">
    <location>
        <begin position="12"/>
        <end position="42"/>
    </location>
</feature>
<dbReference type="PANTHER" id="PTHR43663:SF1">
    <property type="entry name" value="CHROMATE TRANSPORTER"/>
    <property type="match status" value="1"/>
</dbReference>
<dbReference type="eggNOG" id="COG2059">
    <property type="taxonomic scope" value="Bacteria"/>
</dbReference>
<dbReference type="RefSeq" id="WP_002705425.1">
    <property type="nucleotide sequence ID" value="NZ_AGRW01000051.1"/>
</dbReference>
<feature type="transmembrane region" description="Helical" evidence="7">
    <location>
        <begin position="98"/>
        <end position="116"/>
    </location>
</feature>
<feature type="transmembrane region" description="Helical" evidence="7">
    <location>
        <begin position="173"/>
        <end position="204"/>
    </location>
</feature>
<keyword evidence="4 7" id="KW-0812">Transmembrane</keyword>
<dbReference type="EMBL" id="AGRW01000051">
    <property type="protein sequence ID" value="EIC01208.1"/>
    <property type="molecule type" value="Genomic_DNA"/>
</dbReference>
<sequence length="205" mass="21763">MTEFIITEIQSHSLLGLLCLTAVFFYVGLITVGGGLVSLTVIQQVIVDNFRLLSTESFYNMVAISESTPGPIGINMATYVGTELYGAGGGIVTTVGEVMPSIICIILIARFFAAFADRKGVKAAFSTLRPAVSGVIAVAAVKVIQISLITMAGDFSWSDMHTWKNAVVQAPNAVFYLVALAVLFKTKIHPVFIVMAGGAFGVLFC</sequence>
<evidence type="ECO:0000256" key="7">
    <source>
        <dbReference type="SAM" id="Phobius"/>
    </source>
</evidence>
<evidence type="ECO:0000313" key="9">
    <source>
        <dbReference type="Proteomes" id="UP000003571"/>
    </source>
</evidence>
<protein>
    <submittedName>
        <fullName evidence="8">Chromate transporter</fullName>
    </submittedName>
</protein>
<dbReference type="InterPro" id="IPR003370">
    <property type="entry name" value="Chromate_transpt"/>
</dbReference>
<dbReference type="PANTHER" id="PTHR43663">
    <property type="entry name" value="CHROMATE TRANSPORT PROTEIN-RELATED"/>
    <property type="match status" value="1"/>
</dbReference>
<dbReference type="STRING" id="907348.TresaDRAFT_0345"/>
<dbReference type="OrthoDB" id="9788907at2"/>
<evidence type="ECO:0000256" key="6">
    <source>
        <dbReference type="ARBA" id="ARBA00023136"/>
    </source>
</evidence>
<dbReference type="GO" id="GO:0015109">
    <property type="term" value="F:chromate transmembrane transporter activity"/>
    <property type="evidence" value="ECO:0007669"/>
    <property type="project" value="InterPro"/>
</dbReference>
<comment type="caution">
    <text evidence="8">The sequence shown here is derived from an EMBL/GenBank/DDBJ whole genome shotgun (WGS) entry which is preliminary data.</text>
</comment>
<keyword evidence="6 7" id="KW-0472">Membrane</keyword>
<dbReference type="PATRIC" id="fig|907348.3.peg.2100"/>
<comment type="subcellular location">
    <subcellularLocation>
        <location evidence="1">Cell membrane</location>
        <topology evidence="1">Multi-pass membrane protein</topology>
    </subcellularLocation>
</comment>
<name>H7EMC3_9SPIR</name>
<organism evidence="8 9">
    <name type="scientific">Treponema saccharophilum DSM 2985</name>
    <dbReference type="NCBI Taxonomy" id="907348"/>
    <lineage>
        <taxon>Bacteria</taxon>
        <taxon>Pseudomonadati</taxon>
        <taxon>Spirochaetota</taxon>
        <taxon>Spirochaetia</taxon>
        <taxon>Spirochaetales</taxon>
        <taxon>Treponemataceae</taxon>
        <taxon>Treponema</taxon>
    </lineage>
</organism>